<evidence type="ECO:0000256" key="4">
    <source>
        <dbReference type="ARBA" id="ARBA00023143"/>
    </source>
</evidence>
<dbReference type="AlphaFoldDB" id="A0A386H4N5"/>
<keyword evidence="5" id="KW-0964">Secreted</keyword>
<organism evidence="8 9">
    <name type="scientific">Clostridium fermenticellae</name>
    <dbReference type="NCBI Taxonomy" id="2068654"/>
    <lineage>
        <taxon>Bacteria</taxon>
        <taxon>Bacillati</taxon>
        <taxon>Bacillota</taxon>
        <taxon>Clostridia</taxon>
        <taxon>Eubacteriales</taxon>
        <taxon>Clostridiaceae</taxon>
        <taxon>Clostridium</taxon>
    </lineage>
</organism>
<dbReference type="PROSITE" id="PS00430">
    <property type="entry name" value="TONB_DEPENDENT_REC_1"/>
    <property type="match status" value="1"/>
</dbReference>
<dbReference type="GO" id="GO:0005576">
    <property type="term" value="C:extracellular region"/>
    <property type="evidence" value="ECO:0007669"/>
    <property type="project" value="UniProtKB-SubCell"/>
</dbReference>
<dbReference type="Pfam" id="PF02465">
    <property type="entry name" value="FliD_N"/>
    <property type="match status" value="1"/>
</dbReference>
<dbReference type="Proteomes" id="UP000266301">
    <property type="component" value="Chromosome"/>
</dbReference>
<dbReference type="OrthoDB" id="9776025at2"/>
<protein>
    <recommendedName>
        <fullName evidence="5">Flagellar hook-associated protein 2</fullName>
        <shortName evidence="5">HAP2</shortName>
    </recommendedName>
    <alternativeName>
        <fullName evidence="5">Flagellar cap protein</fullName>
    </alternativeName>
</protein>
<dbReference type="InterPro" id="IPR003481">
    <property type="entry name" value="FliD_N"/>
</dbReference>
<keyword evidence="9" id="KW-1185">Reference proteome</keyword>
<dbReference type="InterPro" id="IPR010809">
    <property type="entry name" value="FliD_C"/>
</dbReference>
<dbReference type="KEGG" id="cfer:D4Z93_09280"/>
<evidence type="ECO:0000256" key="5">
    <source>
        <dbReference type="RuleBase" id="RU362066"/>
    </source>
</evidence>
<proteinExistence type="inferred from homology"/>
<feature type="domain" description="Flagellar hook-associated protein 2 N-terminal" evidence="6">
    <location>
        <begin position="29"/>
        <end position="131"/>
    </location>
</feature>
<gene>
    <name evidence="8" type="ORF">D4Z93_09280</name>
</gene>
<evidence type="ECO:0000256" key="2">
    <source>
        <dbReference type="ARBA" id="ARBA00011255"/>
    </source>
</evidence>
<sequence>MSSSTSSTSSTIGTGSGGGNMLRITGLNTGLDIDAMVKKMLTSDQTKVDSAKQQQQLIQWKQEAYQSIISDIKDLQNSYFDITNSANCLLSSNNYDNMAAVSTDTMVVDAKANSTAAAGNYKILVKQLAAASSIEGTSKVKTSDNKDASNSTKLTDLGLSTGKYSLKLSYDGKDPVQIDLNITDSSTINDLASAIKTQTNGAVTAKLNDLTGTFSIQTADTGASSSLKIGNVSDTDTTAKDLLSKFNINVDSASGVSGIGEQDALFAIKEPDSSSYIVGENSSNNFVANGVQYTLSDVNSTMDYISSDNVGKSVPDDSFTTSDIPVSVSISQDTSKIKDIITSFIDKYNNVIGEIQDKLNEKKDYDYKPLTDTQKSTMSDTDITNWETKAKQGILRNDDNLQNLLNDLTNAFYTPVEDADGNKASTLYFGDIGSNAIGISTSSDYTQGGKISITDETKFTDAITNHLDEVMKLFTTTSDSTDATDKFKQSGIFERISDTFNNNVGIVGSSYNNSILTKYANVQEDYSIYGGGGSGTLPDQIYQQQIIINDLTTRMNDDQTKYYNQFTQLETAMEQLNAQQSALSSFFSS</sequence>
<name>A0A386H4N5_9CLOT</name>
<evidence type="ECO:0000256" key="3">
    <source>
        <dbReference type="ARBA" id="ARBA00023054"/>
    </source>
</evidence>
<accession>A0A386H4N5</accession>
<comment type="function">
    <text evidence="5">Required for morphogenesis and for the elongation of the flagellar filament by facilitating polymerization of the flagellin monomers at the tip of growing filament. Forms a capping structure, which prevents flagellin subunits (transported through the central channel of the flagellum) from leaking out without polymerization at the distal end.</text>
</comment>
<dbReference type="GO" id="GO:0009424">
    <property type="term" value="C:bacterial-type flagellum hook"/>
    <property type="evidence" value="ECO:0007669"/>
    <property type="project" value="UniProtKB-UniRule"/>
</dbReference>
<feature type="domain" description="Flagellar hook-associated protein 2 C-terminal" evidence="7">
    <location>
        <begin position="280"/>
        <end position="578"/>
    </location>
</feature>
<dbReference type="GO" id="GO:0007155">
    <property type="term" value="P:cell adhesion"/>
    <property type="evidence" value="ECO:0007669"/>
    <property type="project" value="InterPro"/>
</dbReference>
<dbReference type="InterPro" id="IPR010916">
    <property type="entry name" value="TonB_box_CS"/>
</dbReference>
<dbReference type="InterPro" id="IPR040026">
    <property type="entry name" value="FliD"/>
</dbReference>
<comment type="similarity">
    <text evidence="1 5">Belongs to the FliD family.</text>
</comment>
<dbReference type="Pfam" id="PF07195">
    <property type="entry name" value="FliD_C"/>
    <property type="match status" value="1"/>
</dbReference>
<dbReference type="GO" id="GO:0071973">
    <property type="term" value="P:bacterial-type flagellum-dependent cell motility"/>
    <property type="evidence" value="ECO:0007669"/>
    <property type="project" value="TreeGrafter"/>
</dbReference>
<dbReference type="EMBL" id="CP032416">
    <property type="protein sequence ID" value="AYD40711.1"/>
    <property type="molecule type" value="Genomic_DNA"/>
</dbReference>
<comment type="subunit">
    <text evidence="2 5">Homopentamer.</text>
</comment>
<evidence type="ECO:0000259" key="6">
    <source>
        <dbReference type="Pfam" id="PF02465"/>
    </source>
</evidence>
<keyword evidence="4 5" id="KW-0975">Bacterial flagellum</keyword>
<evidence type="ECO:0000313" key="8">
    <source>
        <dbReference type="EMBL" id="AYD40711.1"/>
    </source>
</evidence>
<comment type="subcellular location">
    <subcellularLocation>
        <location evidence="5">Secreted</location>
    </subcellularLocation>
    <subcellularLocation>
        <location evidence="5">Bacterial flagellum</location>
    </subcellularLocation>
</comment>
<keyword evidence="3" id="KW-0175">Coiled coil</keyword>
<dbReference type="GO" id="GO:0009421">
    <property type="term" value="C:bacterial-type flagellum filament cap"/>
    <property type="evidence" value="ECO:0007669"/>
    <property type="project" value="InterPro"/>
</dbReference>
<evidence type="ECO:0000313" key="9">
    <source>
        <dbReference type="Proteomes" id="UP000266301"/>
    </source>
</evidence>
<evidence type="ECO:0000256" key="1">
    <source>
        <dbReference type="ARBA" id="ARBA00009764"/>
    </source>
</evidence>
<evidence type="ECO:0000259" key="7">
    <source>
        <dbReference type="Pfam" id="PF07195"/>
    </source>
</evidence>
<dbReference type="PANTHER" id="PTHR30288">
    <property type="entry name" value="FLAGELLAR CAP/ASSEMBLY PROTEIN FLID"/>
    <property type="match status" value="1"/>
</dbReference>
<reference evidence="8 9" key="1">
    <citation type="journal article" date="2019" name="Int. J. Syst. Evol. Microbiol.">
        <title>Clostridium fermenticellae sp. nov., isolated from the mud in a fermentation cellar for the production of the Chinese liquor, baijiu.</title>
        <authorList>
            <person name="Xu P.X."/>
            <person name="Chai L.J."/>
            <person name="Qiu T."/>
            <person name="Zhang X.J."/>
            <person name="Lu Z.M."/>
            <person name="Xiao C."/>
            <person name="Wang S.T."/>
            <person name="Shen C.H."/>
            <person name="Shi J.S."/>
            <person name="Xu Z.H."/>
        </authorList>
    </citation>
    <scope>NUCLEOTIDE SEQUENCE [LARGE SCALE GENOMIC DNA]</scope>
    <source>
        <strain evidence="8 9">JN500901</strain>
    </source>
</reference>
<dbReference type="PANTHER" id="PTHR30288:SF0">
    <property type="entry name" value="FLAGELLAR HOOK-ASSOCIATED PROTEIN 2"/>
    <property type="match status" value="1"/>
</dbReference>
<dbReference type="RefSeq" id="WP_119972897.1">
    <property type="nucleotide sequence ID" value="NZ_CP032416.1"/>
</dbReference>